<dbReference type="AlphaFoldDB" id="X1C4I6"/>
<evidence type="ECO:0000313" key="1">
    <source>
        <dbReference type="EMBL" id="GAG88272.1"/>
    </source>
</evidence>
<organism evidence="1">
    <name type="scientific">marine sediment metagenome</name>
    <dbReference type="NCBI Taxonomy" id="412755"/>
    <lineage>
        <taxon>unclassified sequences</taxon>
        <taxon>metagenomes</taxon>
        <taxon>ecological metagenomes</taxon>
    </lineage>
</organism>
<proteinExistence type="predicted"/>
<name>X1C4I6_9ZZZZ</name>
<reference evidence="1" key="1">
    <citation type="journal article" date="2014" name="Front. Microbiol.">
        <title>High frequency of phylogenetically diverse reductive dehalogenase-homologous genes in deep subseafloor sedimentary metagenomes.</title>
        <authorList>
            <person name="Kawai M."/>
            <person name="Futagami T."/>
            <person name="Toyoda A."/>
            <person name="Takaki Y."/>
            <person name="Nishi S."/>
            <person name="Hori S."/>
            <person name="Arai W."/>
            <person name="Tsubouchi T."/>
            <person name="Morono Y."/>
            <person name="Uchiyama I."/>
            <person name="Ito T."/>
            <person name="Fujiyama A."/>
            <person name="Inagaki F."/>
            <person name="Takami H."/>
        </authorList>
    </citation>
    <scope>NUCLEOTIDE SEQUENCE</scope>
    <source>
        <strain evidence="1">Expedition CK06-06</strain>
    </source>
</reference>
<protein>
    <submittedName>
        <fullName evidence="1">Uncharacterized protein</fullName>
    </submittedName>
</protein>
<comment type="caution">
    <text evidence="1">The sequence shown here is derived from an EMBL/GenBank/DDBJ whole genome shotgun (WGS) entry which is preliminary data.</text>
</comment>
<gene>
    <name evidence="1" type="ORF">S01H4_30498</name>
</gene>
<accession>X1C4I6</accession>
<dbReference type="EMBL" id="BART01015748">
    <property type="protein sequence ID" value="GAG88272.1"/>
    <property type="molecule type" value="Genomic_DNA"/>
</dbReference>
<feature type="non-terminal residue" evidence="1">
    <location>
        <position position="54"/>
    </location>
</feature>
<sequence length="54" mass="6383">MREEDQKLQDMSLLLQISRFQFLQISNIDMIFGVIPNLSIPLVDLNQVFEEMLK</sequence>